<keyword evidence="3" id="KW-0325">Glycoprotein</keyword>
<dbReference type="InterPro" id="IPR039005">
    <property type="entry name" value="CSPG_rpt"/>
</dbReference>
<evidence type="ECO:0000313" key="6">
    <source>
        <dbReference type="EMBL" id="MDO6965188.1"/>
    </source>
</evidence>
<name>A0ABT8YN81_9HYPH</name>
<dbReference type="InterPro" id="IPR051561">
    <property type="entry name" value="FRAS1_ECM"/>
</dbReference>
<dbReference type="SUPFAM" id="SSF49313">
    <property type="entry name" value="Cadherin-like"/>
    <property type="match status" value="1"/>
</dbReference>
<accession>A0ABT8YN81</accession>
<evidence type="ECO:0000256" key="1">
    <source>
        <dbReference type="ARBA" id="ARBA00022729"/>
    </source>
</evidence>
<dbReference type="CDD" id="cd11304">
    <property type="entry name" value="Cadherin_repeat"/>
    <property type="match status" value="1"/>
</dbReference>
<dbReference type="PANTHER" id="PTHR45739">
    <property type="entry name" value="MATRIX PROTEIN, PUTATIVE-RELATED"/>
    <property type="match status" value="1"/>
</dbReference>
<dbReference type="PANTHER" id="PTHR45739:SF8">
    <property type="entry name" value="FRAS1-RELATED EXTRACELLULAR MATRIX PROTEIN 1"/>
    <property type="match status" value="1"/>
</dbReference>
<dbReference type="Pfam" id="PF16184">
    <property type="entry name" value="Cadherin_3"/>
    <property type="match status" value="1"/>
</dbReference>
<feature type="region of interest" description="Disordered" evidence="4">
    <location>
        <begin position="87"/>
        <end position="107"/>
    </location>
</feature>
<keyword evidence="2" id="KW-0677">Repeat</keyword>
<dbReference type="PROSITE" id="PS51854">
    <property type="entry name" value="CSPG"/>
    <property type="match status" value="1"/>
</dbReference>
<dbReference type="SUPFAM" id="SSF51120">
    <property type="entry name" value="beta-Roll"/>
    <property type="match status" value="1"/>
</dbReference>
<gene>
    <name evidence="6" type="ORF">Q4481_14565</name>
</gene>
<dbReference type="InterPro" id="IPR011049">
    <property type="entry name" value="Serralysin-like_metalloprot_C"/>
</dbReference>
<dbReference type="InterPro" id="IPR019960">
    <property type="entry name" value="T1SS_VCA0849"/>
</dbReference>
<proteinExistence type="predicted"/>
<organism evidence="6 7">
    <name type="scientific">Rhizobium alvei</name>
    <dbReference type="NCBI Taxonomy" id="1132659"/>
    <lineage>
        <taxon>Bacteria</taxon>
        <taxon>Pseudomonadati</taxon>
        <taxon>Pseudomonadota</taxon>
        <taxon>Alphaproteobacteria</taxon>
        <taxon>Hyphomicrobiales</taxon>
        <taxon>Rhizobiaceae</taxon>
        <taxon>Rhizobium/Agrobacterium group</taxon>
        <taxon>Rhizobium</taxon>
    </lineage>
</organism>
<sequence length="784" mass="77979">MADIIGGGTGSPFALYPGTGGTNNPFGNGGAGASVYYSGGGGGAGWLVGGAGGTATSLYGGDGGTGGVHGYKGTALPAGLTQGSNGGAGGAGITNPSQSVDSGDGGGGGGGGYGAILEGTGNLGTLSSSVLGGDGGAGGTSELWYGGGGGRGGIGLYVVGSAAVSFTVSGTVAGGNGGKGGTGASASGTNGLGGEGIFGQNISVTLAAGGSIAGGFSASGIRANAVYFEAGTNLLDIQGGTVHGEIFGGGTDTLRLSGNTSGSFDMSKIFNFETLGSEGTATWTLTGTNSSVQTWTASSGQLLVNGTLANTAVSVETDATLGGTGIVGAVTVEGILGPGIGRGALTTGNLGFGADGVLEIEIAGTASGSYDQVKVDGDIALAGELDLSLLRNYTPSTGDSFTIIDNMGGNAVSGTFDNLAEGATFIMGGKRFTITYEGGVDSNDVVLSVGDLASPAPAQSANTGLTIAEGRSRAITSAQLSFSDSDQTAGNLVYTITSAANHGKLLKDSAQLGLGDTFTQDDIDNGRIKFRHDGSETSSDGFSFSVSDGQGNTITGQSFDMDITAVNDAPTRINATPVGGKSFRITENVAGAVVATLAARDRDDTVFTYRVDDARFTVVNSQLKLKNGVSLDHEAEASVTVRITAIDSGNLKVTRELAIRVTDVREPTNQPDTTGTRKNDIIVGDSRANVMDGYGGNDRLTGRAGADIFVLDEKYGRDVVTDFHPGEGDMIDLSGAIGISNYKDLLKHHVSDIGGHVSIDADDGSVLIIRNFAIADLAKDMFLF</sequence>
<protein>
    <submittedName>
        <fullName evidence="6">Cadherin-like domain-containing protein</fullName>
    </submittedName>
</protein>
<dbReference type="Gene3D" id="2.60.40.60">
    <property type="entry name" value="Cadherins"/>
    <property type="match status" value="1"/>
</dbReference>
<keyword evidence="1" id="KW-0732">Signal</keyword>
<evidence type="ECO:0000259" key="5">
    <source>
        <dbReference type="PROSITE" id="PS50268"/>
    </source>
</evidence>
<keyword evidence="7" id="KW-1185">Reference proteome</keyword>
<comment type="caution">
    <text evidence="6">The sequence shown here is derived from an EMBL/GenBank/DDBJ whole genome shotgun (WGS) entry which is preliminary data.</text>
</comment>
<dbReference type="Gene3D" id="2.150.10.10">
    <property type="entry name" value="Serralysin-like metalloprotease, C-terminal"/>
    <property type="match status" value="1"/>
</dbReference>
<dbReference type="EMBL" id="JAUOZU010000009">
    <property type="protein sequence ID" value="MDO6965188.1"/>
    <property type="molecule type" value="Genomic_DNA"/>
</dbReference>
<feature type="domain" description="Cadherin" evidence="5">
    <location>
        <begin position="591"/>
        <end position="673"/>
    </location>
</feature>
<dbReference type="Proteomes" id="UP001174932">
    <property type="component" value="Unassembled WGS sequence"/>
</dbReference>
<evidence type="ECO:0000256" key="2">
    <source>
        <dbReference type="ARBA" id="ARBA00022737"/>
    </source>
</evidence>
<reference evidence="6" key="1">
    <citation type="journal article" date="2015" name="Int. J. Syst. Evol. Microbiol.">
        <title>Rhizobium alvei sp. nov., isolated from a freshwater river.</title>
        <authorList>
            <person name="Sheu S.Y."/>
            <person name="Huang H.W."/>
            <person name="Young C.C."/>
            <person name="Chen W.M."/>
        </authorList>
    </citation>
    <scope>NUCLEOTIDE SEQUENCE</scope>
    <source>
        <strain evidence="6">TNR-22</strain>
    </source>
</reference>
<dbReference type="InterPro" id="IPR002126">
    <property type="entry name" value="Cadherin-like_dom"/>
</dbReference>
<reference evidence="6" key="2">
    <citation type="submission" date="2023-07" db="EMBL/GenBank/DDBJ databases">
        <authorList>
            <person name="Shen H."/>
        </authorList>
    </citation>
    <scope>NUCLEOTIDE SEQUENCE</scope>
    <source>
        <strain evidence="6">TNR-22</strain>
    </source>
</reference>
<dbReference type="NCBIfam" id="TIGR03661">
    <property type="entry name" value="T1SS_VCA0849"/>
    <property type="match status" value="1"/>
</dbReference>
<dbReference type="RefSeq" id="WP_304377119.1">
    <property type="nucleotide sequence ID" value="NZ_JAUOZU010000009.1"/>
</dbReference>
<dbReference type="PROSITE" id="PS50268">
    <property type="entry name" value="CADHERIN_2"/>
    <property type="match status" value="1"/>
</dbReference>
<dbReference type="InterPro" id="IPR015919">
    <property type="entry name" value="Cadherin-like_sf"/>
</dbReference>
<evidence type="ECO:0000256" key="4">
    <source>
        <dbReference type="SAM" id="MobiDB-lite"/>
    </source>
</evidence>
<evidence type="ECO:0000313" key="7">
    <source>
        <dbReference type="Proteomes" id="UP001174932"/>
    </source>
</evidence>
<evidence type="ECO:0000256" key="3">
    <source>
        <dbReference type="ARBA" id="ARBA00023180"/>
    </source>
</evidence>